<dbReference type="Pfam" id="PF02926">
    <property type="entry name" value="THUMP"/>
    <property type="match status" value="1"/>
</dbReference>
<dbReference type="GO" id="GO:0070043">
    <property type="term" value="F:rRNA (guanine-N7-)-methyltransferase activity"/>
    <property type="evidence" value="ECO:0007669"/>
    <property type="project" value="TreeGrafter"/>
</dbReference>
<dbReference type="Gene3D" id="3.30.2130.30">
    <property type="match status" value="1"/>
</dbReference>
<protein>
    <submittedName>
        <fullName evidence="5">Class I SAM-dependent RNA methyltransferase</fullName>
    </submittedName>
</protein>
<keyword evidence="2" id="KW-0808">Transferase</keyword>
<sequence length="387" mass="43834">MAIENKIVITCAPRIVPILAKELTSLKYTIVEKDRLSITLFGSFNDCMYLNLHLRTANKVLYHLKSFEAKKPEDLYNQMSDIPWERYIRSNGYVCINGFVKNDFIKDTRFANLKAKDAIVDRIQKLKGRRPDSGPDQKQSMVYLHWKGNEASVYLDTSGETISKHGYRKTPFKAPMLESLAAACILESNWDRKSPFINPMCGSGTLAIEAALLAINKAPGLMRSNFGFMHINLYNEFEWKKMVKDAESQVKERPLKIYASDLSSLALKAARANAADAGVEHLIKFELSDFKELNLPEESGVIFMNPEYGLRLGEVKELEKTYSEIGDFFKSKGQGYTGYVFTGNLDLAKKIGLKTNRRIELFNAKLDARLLEYELYAGSKKSGKLPS</sequence>
<name>A0A974WH41_9BACT</name>
<dbReference type="InterPro" id="IPR000241">
    <property type="entry name" value="RlmKL-like_Mtase"/>
</dbReference>
<dbReference type="EMBL" id="CP070608">
    <property type="protein sequence ID" value="QSE95990.1"/>
    <property type="molecule type" value="Genomic_DNA"/>
</dbReference>
<evidence type="ECO:0000256" key="2">
    <source>
        <dbReference type="ARBA" id="ARBA00022679"/>
    </source>
</evidence>
<dbReference type="PROSITE" id="PS51165">
    <property type="entry name" value="THUMP"/>
    <property type="match status" value="1"/>
</dbReference>
<evidence type="ECO:0000256" key="3">
    <source>
        <dbReference type="PROSITE-ProRule" id="PRU00529"/>
    </source>
</evidence>
<gene>
    <name evidence="5" type="ORF">JR347_10210</name>
</gene>
<dbReference type="RefSeq" id="WP_205720503.1">
    <property type="nucleotide sequence ID" value="NZ_CP070608.1"/>
</dbReference>
<keyword evidence="1 5" id="KW-0489">Methyltransferase</keyword>
<dbReference type="KEGG" id="fuv:JR347_10210"/>
<dbReference type="Pfam" id="PF01170">
    <property type="entry name" value="UPF0020"/>
    <property type="match status" value="1"/>
</dbReference>
<dbReference type="PANTHER" id="PTHR47313">
    <property type="entry name" value="RIBOSOMAL RNA LARGE SUBUNIT METHYLTRANSFERASE K/L"/>
    <property type="match status" value="1"/>
</dbReference>
<organism evidence="5 6">
    <name type="scientific">Fulvivirga lutea</name>
    <dbReference type="NCBI Taxonomy" id="2810512"/>
    <lineage>
        <taxon>Bacteria</taxon>
        <taxon>Pseudomonadati</taxon>
        <taxon>Bacteroidota</taxon>
        <taxon>Cytophagia</taxon>
        <taxon>Cytophagales</taxon>
        <taxon>Fulvivirgaceae</taxon>
        <taxon>Fulvivirga</taxon>
    </lineage>
</organism>
<dbReference type="Proteomes" id="UP000662783">
    <property type="component" value="Chromosome"/>
</dbReference>
<accession>A0A974WH41</accession>
<dbReference type="GO" id="GO:0003723">
    <property type="term" value="F:RNA binding"/>
    <property type="evidence" value="ECO:0007669"/>
    <property type="project" value="UniProtKB-UniRule"/>
</dbReference>
<evidence type="ECO:0000313" key="5">
    <source>
        <dbReference type="EMBL" id="QSE95990.1"/>
    </source>
</evidence>
<dbReference type="GO" id="GO:0008990">
    <property type="term" value="F:rRNA (guanine-N2-)-methyltransferase activity"/>
    <property type="evidence" value="ECO:0007669"/>
    <property type="project" value="TreeGrafter"/>
</dbReference>
<feature type="domain" description="THUMP" evidence="4">
    <location>
        <begin position="46"/>
        <end position="157"/>
    </location>
</feature>
<dbReference type="Pfam" id="PF22020">
    <property type="entry name" value="RlmL_1st"/>
    <property type="match status" value="1"/>
</dbReference>
<keyword evidence="3" id="KW-0694">RNA-binding</keyword>
<evidence type="ECO:0000313" key="6">
    <source>
        <dbReference type="Proteomes" id="UP000662783"/>
    </source>
</evidence>
<dbReference type="Gene3D" id="3.40.50.150">
    <property type="entry name" value="Vaccinia Virus protein VP39"/>
    <property type="match status" value="1"/>
</dbReference>
<dbReference type="SUPFAM" id="SSF53335">
    <property type="entry name" value="S-adenosyl-L-methionine-dependent methyltransferases"/>
    <property type="match status" value="1"/>
</dbReference>
<dbReference type="InterPro" id="IPR004114">
    <property type="entry name" value="THUMP_dom"/>
</dbReference>
<dbReference type="InterPro" id="IPR054170">
    <property type="entry name" value="RlmL_1st"/>
</dbReference>
<dbReference type="AlphaFoldDB" id="A0A974WH41"/>
<keyword evidence="6" id="KW-1185">Reference proteome</keyword>
<evidence type="ECO:0000256" key="1">
    <source>
        <dbReference type="ARBA" id="ARBA00022603"/>
    </source>
</evidence>
<dbReference type="CDD" id="cd11715">
    <property type="entry name" value="THUMP_AdoMetMT"/>
    <property type="match status" value="1"/>
</dbReference>
<reference evidence="5" key="1">
    <citation type="submission" date="2021-02" db="EMBL/GenBank/DDBJ databases">
        <title>Fulvivirga sp. S481 isolated from sea water.</title>
        <authorList>
            <person name="Bae S.S."/>
            <person name="Baek K."/>
        </authorList>
    </citation>
    <scope>NUCLEOTIDE SEQUENCE</scope>
    <source>
        <strain evidence="5">S481</strain>
    </source>
</reference>
<evidence type="ECO:0000259" key="4">
    <source>
        <dbReference type="PROSITE" id="PS51165"/>
    </source>
</evidence>
<dbReference type="PANTHER" id="PTHR47313:SF1">
    <property type="entry name" value="RIBOSOMAL RNA LARGE SUBUNIT METHYLTRANSFERASE K_L"/>
    <property type="match status" value="1"/>
</dbReference>
<proteinExistence type="predicted"/>
<dbReference type="InterPro" id="IPR029063">
    <property type="entry name" value="SAM-dependent_MTases_sf"/>
</dbReference>